<keyword evidence="1" id="KW-1133">Transmembrane helix</keyword>
<keyword evidence="1" id="KW-0812">Transmembrane</keyword>
<comment type="caution">
    <text evidence="3">The sequence shown here is derived from an EMBL/GenBank/DDBJ whole genome shotgun (WGS) entry which is preliminary data.</text>
</comment>
<evidence type="ECO:0000313" key="3">
    <source>
        <dbReference type="EMBL" id="NLV05960.1"/>
    </source>
</evidence>
<feature type="transmembrane region" description="Helical" evidence="1">
    <location>
        <begin position="21"/>
        <end position="43"/>
    </location>
</feature>
<dbReference type="EMBL" id="WOWB01000001">
    <property type="protein sequence ID" value="NLV05960.1"/>
    <property type="molecule type" value="Genomic_DNA"/>
</dbReference>
<dbReference type="GO" id="GO:0016301">
    <property type="term" value="F:kinase activity"/>
    <property type="evidence" value="ECO:0007669"/>
    <property type="project" value="UniProtKB-KW"/>
</dbReference>
<dbReference type="RefSeq" id="WP_170083121.1">
    <property type="nucleotide sequence ID" value="NZ_WOWB01000001.1"/>
</dbReference>
<proteinExistence type="predicted"/>
<accession>A0A847U3A0</accession>
<organism evidence="3 4">
    <name type="scientific">Haloarcula rubripromontorii</name>
    <dbReference type="NCBI Taxonomy" id="1705562"/>
    <lineage>
        <taxon>Archaea</taxon>
        <taxon>Methanobacteriati</taxon>
        <taxon>Methanobacteriota</taxon>
        <taxon>Stenosarchaea group</taxon>
        <taxon>Halobacteria</taxon>
        <taxon>Halobacteriales</taxon>
        <taxon>Haloarculaceae</taxon>
        <taxon>Haloarcula</taxon>
    </lineage>
</organism>
<feature type="transmembrane region" description="Helical" evidence="1">
    <location>
        <begin position="49"/>
        <end position="70"/>
    </location>
</feature>
<dbReference type="Proteomes" id="UP000610611">
    <property type="component" value="Unassembled WGS sequence"/>
</dbReference>
<keyword evidence="3" id="KW-0418">Kinase</keyword>
<feature type="transmembrane region" description="Helical" evidence="1">
    <location>
        <begin position="121"/>
        <end position="147"/>
    </location>
</feature>
<keyword evidence="1" id="KW-0472">Membrane</keyword>
<protein>
    <submittedName>
        <fullName evidence="3">Histidine kinase</fullName>
    </submittedName>
</protein>
<evidence type="ECO:0000313" key="4">
    <source>
        <dbReference type="Proteomes" id="UP000610611"/>
    </source>
</evidence>
<reference evidence="3" key="1">
    <citation type="submission" date="2019-12" db="EMBL/GenBank/DDBJ databases">
        <title>The whole-genome sequencing of Haloarcula japonica strain pws8.</title>
        <authorList>
            <person name="Verma D.K."/>
            <person name="Gopal K."/>
            <person name="Prasad E.S."/>
        </authorList>
    </citation>
    <scope>NUCLEOTIDE SEQUENCE</scope>
    <source>
        <strain evidence="3">Pws8</strain>
    </source>
</reference>
<dbReference type="Pfam" id="PF13796">
    <property type="entry name" value="Sensor"/>
    <property type="match status" value="1"/>
</dbReference>
<dbReference type="InterPro" id="IPR025828">
    <property type="entry name" value="Put_sensor_dom"/>
</dbReference>
<evidence type="ECO:0000259" key="2">
    <source>
        <dbReference type="Pfam" id="PF13796"/>
    </source>
</evidence>
<feature type="transmembrane region" description="Helical" evidence="1">
    <location>
        <begin position="201"/>
        <end position="225"/>
    </location>
</feature>
<name>A0A847U3A0_9EURY</name>
<sequence>MPVPASLPSLRSIVVTPLQPRTYLSLLYLGLAFPFGIAYFVILVTGFSIAVPLTVLIIGIPLFIVTLLIVRGLGAVERLLANLLLGTDIAAPTYPFRDGSLLYRLRALIVNRRTWAECGYLLLKFPVGIGAFVFLVTGLTMSITFLATPVFYDEPGLRVGIFPADPVTLAPSLSIPWGNLLVGAEFVITVSEWAVDSLADALLFSAIGAVLFLLTLNVVNLVAWVSRRYTRALLGDPAVVLDWLSRL</sequence>
<evidence type="ECO:0000256" key="1">
    <source>
        <dbReference type="SAM" id="Phobius"/>
    </source>
</evidence>
<keyword evidence="3" id="KW-0808">Transferase</keyword>
<gene>
    <name evidence="3" type="ORF">GOC83_07415</name>
</gene>
<feature type="domain" description="Putative sensor" evidence="2">
    <location>
        <begin position="28"/>
        <end position="234"/>
    </location>
</feature>
<dbReference type="AlphaFoldDB" id="A0A847U3A0"/>